<dbReference type="NCBIfam" id="TIGR02937">
    <property type="entry name" value="sigma70-ECF"/>
    <property type="match status" value="1"/>
</dbReference>
<dbReference type="SUPFAM" id="SSF88946">
    <property type="entry name" value="Sigma2 domain of RNA polymerase sigma factors"/>
    <property type="match status" value="1"/>
</dbReference>
<dbReference type="InterPro" id="IPR014284">
    <property type="entry name" value="RNA_pol_sigma-70_dom"/>
</dbReference>
<evidence type="ECO:0000259" key="5">
    <source>
        <dbReference type="Pfam" id="PF04542"/>
    </source>
</evidence>
<evidence type="ECO:0000313" key="8">
    <source>
        <dbReference type="Proteomes" id="UP000306402"/>
    </source>
</evidence>
<dbReference type="RefSeq" id="WP_138366249.1">
    <property type="nucleotide sequence ID" value="NZ_VCEJ01000004.1"/>
</dbReference>
<organism evidence="7 8">
    <name type="scientific">Dyadobacter luticola</name>
    <dbReference type="NCBI Taxonomy" id="1979387"/>
    <lineage>
        <taxon>Bacteria</taxon>
        <taxon>Pseudomonadati</taxon>
        <taxon>Bacteroidota</taxon>
        <taxon>Cytophagia</taxon>
        <taxon>Cytophagales</taxon>
        <taxon>Spirosomataceae</taxon>
        <taxon>Dyadobacter</taxon>
    </lineage>
</organism>
<dbReference type="GO" id="GO:0003677">
    <property type="term" value="F:DNA binding"/>
    <property type="evidence" value="ECO:0007669"/>
    <property type="project" value="InterPro"/>
</dbReference>
<evidence type="ECO:0000256" key="2">
    <source>
        <dbReference type="ARBA" id="ARBA00023015"/>
    </source>
</evidence>
<sequence>MHDPLQNQEPKRLNPFVAPAQEGKVTPSEIDSASFLKSTFEQNPSKGLELLFRRFYNPLCSHAVRFVYSKQIAEDLVSEVFFQFYRTRAYENITSSYTSYLFRSVRNECYTYMRREFGKMDTLEVTEENTISTYHQQPDAEIHYNHLYLKISEVIARLPMQCQKVFVLSRFENKKYHEIADELHISPKTVEVHISKALKHLRSALHGEWMISFSLTILSFI</sequence>
<dbReference type="Gene3D" id="1.10.10.10">
    <property type="entry name" value="Winged helix-like DNA-binding domain superfamily/Winged helix DNA-binding domain"/>
    <property type="match status" value="1"/>
</dbReference>
<dbReference type="InterPro" id="IPR013249">
    <property type="entry name" value="RNA_pol_sigma70_r4_t2"/>
</dbReference>
<feature type="domain" description="RNA polymerase sigma factor 70 region 4 type 2" evidence="6">
    <location>
        <begin position="150"/>
        <end position="201"/>
    </location>
</feature>
<name>A0A5R9KXK3_9BACT</name>
<dbReference type="InterPro" id="IPR007627">
    <property type="entry name" value="RNA_pol_sigma70_r2"/>
</dbReference>
<dbReference type="Proteomes" id="UP000306402">
    <property type="component" value="Unassembled WGS sequence"/>
</dbReference>
<keyword evidence="3" id="KW-0731">Sigma factor</keyword>
<dbReference type="Pfam" id="PF04542">
    <property type="entry name" value="Sigma70_r2"/>
    <property type="match status" value="1"/>
</dbReference>
<dbReference type="GO" id="GO:0006352">
    <property type="term" value="P:DNA-templated transcription initiation"/>
    <property type="evidence" value="ECO:0007669"/>
    <property type="project" value="InterPro"/>
</dbReference>
<dbReference type="Pfam" id="PF08281">
    <property type="entry name" value="Sigma70_r4_2"/>
    <property type="match status" value="1"/>
</dbReference>
<dbReference type="PANTHER" id="PTHR43133">
    <property type="entry name" value="RNA POLYMERASE ECF-TYPE SIGMA FACTO"/>
    <property type="match status" value="1"/>
</dbReference>
<dbReference type="InterPro" id="IPR013324">
    <property type="entry name" value="RNA_pol_sigma_r3/r4-like"/>
</dbReference>
<dbReference type="AlphaFoldDB" id="A0A5R9KXK3"/>
<dbReference type="NCBIfam" id="TIGR02985">
    <property type="entry name" value="Sig70_bacteroi1"/>
    <property type="match status" value="1"/>
</dbReference>
<accession>A0A5R9KXK3</accession>
<dbReference type="InterPro" id="IPR036388">
    <property type="entry name" value="WH-like_DNA-bd_sf"/>
</dbReference>
<comment type="caution">
    <text evidence="7">The sequence shown here is derived from an EMBL/GenBank/DDBJ whole genome shotgun (WGS) entry which is preliminary data.</text>
</comment>
<dbReference type="OrthoDB" id="1524077at2"/>
<keyword evidence="8" id="KW-1185">Reference proteome</keyword>
<dbReference type="InterPro" id="IPR013325">
    <property type="entry name" value="RNA_pol_sigma_r2"/>
</dbReference>
<dbReference type="EMBL" id="VCEJ01000004">
    <property type="protein sequence ID" value="TLV00875.1"/>
    <property type="molecule type" value="Genomic_DNA"/>
</dbReference>
<dbReference type="CDD" id="cd06171">
    <property type="entry name" value="Sigma70_r4"/>
    <property type="match status" value="1"/>
</dbReference>
<evidence type="ECO:0000256" key="3">
    <source>
        <dbReference type="ARBA" id="ARBA00023082"/>
    </source>
</evidence>
<evidence type="ECO:0000259" key="6">
    <source>
        <dbReference type="Pfam" id="PF08281"/>
    </source>
</evidence>
<evidence type="ECO:0000256" key="1">
    <source>
        <dbReference type="ARBA" id="ARBA00010641"/>
    </source>
</evidence>
<dbReference type="GO" id="GO:0016987">
    <property type="term" value="F:sigma factor activity"/>
    <property type="evidence" value="ECO:0007669"/>
    <property type="project" value="UniProtKB-KW"/>
</dbReference>
<feature type="domain" description="RNA polymerase sigma-70 region 2" evidence="5">
    <location>
        <begin position="51"/>
        <end position="116"/>
    </location>
</feature>
<reference evidence="7 8" key="1">
    <citation type="submission" date="2019-05" db="EMBL/GenBank/DDBJ databases">
        <authorList>
            <person name="Qu J.-H."/>
        </authorList>
    </citation>
    <scope>NUCLEOTIDE SEQUENCE [LARGE SCALE GENOMIC DNA]</scope>
    <source>
        <strain evidence="7 8">T17</strain>
    </source>
</reference>
<dbReference type="PANTHER" id="PTHR43133:SF46">
    <property type="entry name" value="RNA POLYMERASE SIGMA-70 FACTOR ECF SUBFAMILY"/>
    <property type="match status" value="1"/>
</dbReference>
<dbReference type="InterPro" id="IPR014327">
    <property type="entry name" value="RNA_pol_sigma70_bacteroid"/>
</dbReference>
<keyword evidence="4" id="KW-0804">Transcription</keyword>
<dbReference type="InterPro" id="IPR039425">
    <property type="entry name" value="RNA_pol_sigma-70-like"/>
</dbReference>
<dbReference type="Gene3D" id="1.10.1740.10">
    <property type="match status" value="1"/>
</dbReference>
<protein>
    <submittedName>
        <fullName evidence="7">RNA polymerase sigma-70 factor</fullName>
    </submittedName>
</protein>
<dbReference type="SUPFAM" id="SSF88659">
    <property type="entry name" value="Sigma3 and sigma4 domains of RNA polymerase sigma factors"/>
    <property type="match status" value="1"/>
</dbReference>
<evidence type="ECO:0000256" key="4">
    <source>
        <dbReference type="ARBA" id="ARBA00023163"/>
    </source>
</evidence>
<gene>
    <name evidence="7" type="ORF">FEN17_15490</name>
</gene>
<comment type="similarity">
    <text evidence="1">Belongs to the sigma-70 factor family. ECF subfamily.</text>
</comment>
<evidence type="ECO:0000313" key="7">
    <source>
        <dbReference type="EMBL" id="TLV00875.1"/>
    </source>
</evidence>
<keyword evidence="2" id="KW-0805">Transcription regulation</keyword>
<proteinExistence type="inferred from homology"/>